<organism evidence="1 2">
    <name type="scientific">Streptomyces colonosanans</name>
    <dbReference type="NCBI Taxonomy" id="1428652"/>
    <lineage>
        <taxon>Bacteria</taxon>
        <taxon>Bacillati</taxon>
        <taxon>Actinomycetota</taxon>
        <taxon>Actinomycetes</taxon>
        <taxon>Kitasatosporales</taxon>
        <taxon>Streptomycetaceae</taxon>
        <taxon>Streptomyces</taxon>
    </lineage>
</organism>
<keyword evidence="2" id="KW-1185">Reference proteome</keyword>
<dbReference type="AlphaFoldDB" id="A0A1S2Q5U5"/>
<dbReference type="OrthoDB" id="4248457at2"/>
<dbReference type="RefSeq" id="WP_071364039.1">
    <property type="nucleotide sequence ID" value="NZ_MLYP01000002.1"/>
</dbReference>
<proteinExistence type="predicted"/>
<sequence>MTAHPADSGPPHLPPMRTIGELRAALTMGYGFPGDADDFEAELAREINHADPADLSGVVRLVEEFRGRITARQDPGFDSAVAAAVAEIRAARGNGR</sequence>
<evidence type="ECO:0000313" key="2">
    <source>
        <dbReference type="Proteomes" id="UP000179935"/>
    </source>
</evidence>
<reference evidence="1 2" key="1">
    <citation type="submission" date="2016-10" db="EMBL/GenBank/DDBJ databases">
        <title>Genome sequence of Streptomyces sp. MUSC 93.</title>
        <authorList>
            <person name="Lee L.-H."/>
            <person name="Ser H.-L."/>
            <person name="Law J.W.-F."/>
        </authorList>
    </citation>
    <scope>NUCLEOTIDE SEQUENCE [LARGE SCALE GENOMIC DNA]</scope>
    <source>
        <strain evidence="1 2">MUSC 93</strain>
    </source>
</reference>
<accession>A0A1S2Q5U5</accession>
<name>A0A1S2Q5U5_9ACTN</name>
<dbReference type="Proteomes" id="UP000179935">
    <property type="component" value="Unassembled WGS sequence"/>
</dbReference>
<comment type="caution">
    <text evidence="1">The sequence shown here is derived from an EMBL/GenBank/DDBJ whole genome shotgun (WGS) entry which is preliminary data.</text>
</comment>
<protein>
    <submittedName>
        <fullName evidence="1">Uncharacterized protein</fullName>
    </submittedName>
</protein>
<dbReference type="EMBL" id="MLYP01000002">
    <property type="protein sequence ID" value="OIK01520.1"/>
    <property type="molecule type" value="Genomic_DNA"/>
</dbReference>
<gene>
    <name evidence="1" type="ORF">BIV24_00305</name>
</gene>
<evidence type="ECO:0000313" key="1">
    <source>
        <dbReference type="EMBL" id="OIK01520.1"/>
    </source>
</evidence>